<gene>
    <name evidence="2" type="ORF">GGR05_004371</name>
</gene>
<keyword evidence="3" id="KW-1185">Reference proteome</keyword>
<evidence type="ECO:0000313" key="2">
    <source>
        <dbReference type="EMBL" id="MBB3938200.1"/>
    </source>
</evidence>
<organism evidence="2 3">
    <name type="scientific">Aureimonas phyllosphaerae</name>
    <dbReference type="NCBI Taxonomy" id="1166078"/>
    <lineage>
        <taxon>Bacteria</taxon>
        <taxon>Pseudomonadati</taxon>
        <taxon>Pseudomonadota</taxon>
        <taxon>Alphaproteobacteria</taxon>
        <taxon>Hyphomicrobiales</taxon>
        <taxon>Aurantimonadaceae</taxon>
        <taxon>Aureimonas</taxon>
    </lineage>
</organism>
<dbReference type="InterPro" id="IPR046358">
    <property type="entry name" value="Flagellin_C"/>
</dbReference>
<dbReference type="Pfam" id="PF00700">
    <property type="entry name" value="Flagellin_C"/>
    <property type="match status" value="1"/>
</dbReference>
<protein>
    <submittedName>
        <fullName evidence="2">Flagellin-like hook-associated protein FlgL</fullName>
    </submittedName>
</protein>
<dbReference type="Gene3D" id="1.20.1330.10">
    <property type="entry name" value="f41 fragment of flagellin, N-terminal domain"/>
    <property type="match status" value="1"/>
</dbReference>
<sequence length="445" mass="44114">MTASLDGSHLSNGDVITVSYRLGPSGAVQTRDVTVADAATFDKAAFASAWGTVPDVTVAAGSGSDVAFTHSGVTGSASQFTITDVVVRSSAATGSVIRNVDPLSGINGSKAASVKTGVLTWPGGLAATDRVSVKLVGVASPYTVAAGASLDAFVANLNTAFAGAYAASRTGAGELVLTAGTTGAGSSVAVESIAFSDAAGAAKVVTTTGLGLVTQPPRLAGGAFSAFTLDGNDTLGFTVRSGSGAARAVSIDRALVETVLGPQAGGAVASAADYKRVVDAALARAGVTGVTTALGSTPADADKLSFFGQLGQPLTIGEVAVSQGGPTMSVDRLDVSDTALAALGVASGEDRNKVLAAYLGVVNSAISGVTASAAYLGTVAARIDAQKSFTDTLMDSIDEGVGALVDADMDAESTRLQALQVQQQLGVQALSMINRSARDVLRLFR</sequence>
<dbReference type="SUPFAM" id="SSF64518">
    <property type="entry name" value="Phase 1 flagellin"/>
    <property type="match status" value="1"/>
</dbReference>
<dbReference type="AlphaFoldDB" id="A0A7W6C0J1"/>
<keyword evidence="2" id="KW-0282">Flagellum</keyword>
<name>A0A7W6C0J1_9HYPH</name>
<feature type="domain" description="Flagellin C-terminal" evidence="1">
    <location>
        <begin position="360"/>
        <end position="444"/>
    </location>
</feature>
<keyword evidence="2" id="KW-0969">Cilium</keyword>
<proteinExistence type="predicted"/>
<evidence type="ECO:0000313" key="3">
    <source>
        <dbReference type="Proteomes" id="UP000531216"/>
    </source>
</evidence>
<dbReference type="EMBL" id="JACIDO010000021">
    <property type="protein sequence ID" value="MBB3938200.1"/>
    <property type="molecule type" value="Genomic_DNA"/>
</dbReference>
<keyword evidence="2" id="KW-0966">Cell projection</keyword>
<dbReference type="Proteomes" id="UP000531216">
    <property type="component" value="Unassembled WGS sequence"/>
</dbReference>
<evidence type="ECO:0000259" key="1">
    <source>
        <dbReference type="Pfam" id="PF00700"/>
    </source>
</evidence>
<accession>A0A7W6C0J1</accession>
<reference evidence="2 3" key="1">
    <citation type="submission" date="2020-08" db="EMBL/GenBank/DDBJ databases">
        <title>Genomic Encyclopedia of Type Strains, Phase IV (KMG-IV): sequencing the most valuable type-strain genomes for metagenomic binning, comparative biology and taxonomic classification.</title>
        <authorList>
            <person name="Goeker M."/>
        </authorList>
    </citation>
    <scope>NUCLEOTIDE SEQUENCE [LARGE SCALE GENOMIC DNA]</scope>
    <source>
        <strain evidence="2 3">DSM 25024</strain>
    </source>
</reference>
<comment type="caution">
    <text evidence="2">The sequence shown here is derived from an EMBL/GenBank/DDBJ whole genome shotgun (WGS) entry which is preliminary data.</text>
</comment>